<feature type="binding site" description="axial binding residue" evidence="14">
    <location>
        <position position="125"/>
    </location>
    <ligand>
        <name>heme</name>
        <dbReference type="ChEBI" id="CHEBI:30413"/>
    </ligand>
    <ligandPart>
        <name>Fe</name>
        <dbReference type="ChEBI" id="CHEBI:18248"/>
    </ligandPart>
</feature>
<evidence type="ECO:0000256" key="5">
    <source>
        <dbReference type="ARBA" id="ARBA00022475"/>
    </source>
</evidence>
<evidence type="ECO:0000256" key="13">
    <source>
        <dbReference type="ARBA" id="ARBA00048390"/>
    </source>
</evidence>
<name>A0A9X3UMB1_9HYPH</name>
<dbReference type="InterPro" id="IPR005265">
    <property type="entry name" value="HemJ-like"/>
</dbReference>
<sequence>MSPQNTNIDEIAGKKASARARIALVSLCVVVAALMIWNPPALYDWMRAVHVMAIISWMAGMFYLPRLFVYHSGSEVGSQQSETFKIMEARLYRVIMTPAMVISWVLGLWLAYDGFGFSGVWLWLKIAAVLGLSAAHGYFGKSLRRFAADHRDHSATHWRKVNEIPTVLMVFIVIMVIVKPF</sequence>
<comment type="similarity">
    <text evidence="3 14">Belongs to the HemJ family.</text>
</comment>
<evidence type="ECO:0000256" key="2">
    <source>
        <dbReference type="ARBA" id="ARBA00005073"/>
    </source>
</evidence>
<evidence type="ECO:0000256" key="14">
    <source>
        <dbReference type="HAMAP-Rule" id="MF_02239"/>
    </source>
</evidence>
<keyword evidence="7 14" id="KW-0812">Transmembrane</keyword>
<comment type="function">
    <text evidence="14">Catalyzes the oxidation of protoporphyrinogen IX to protoporphyrin IX.</text>
</comment>
<dbReference type="Proteomes" id="UP001151234">
    <property type="component" value="Unassembled WGS sequence"/>
</dbReference>
<evidence type="ECO:0000256" key="6">
    <source>
        <dbReference type="ARBA" id="ARBA00022617"/>
    </source>
</evidence>
<dbReference type="HAMAP" id="MF_02239">
    <property type="entry name" value="HemJ"/>
    <property type="match status" value="1"/>
</dbReference>
<keyword evidence="16" id="KW-1185">Reference proteome</keyword>
<keyword evidence="6 14" id="KW-0349">Heme</keyword>
<dbReference type="RefSeq" id="WP_267992786.1">
    <property type="nucleotide sequence ID" value="NZ_JAPJZI010000001.1"/>
</dbReference>
<organism evidence="15 16">
    <name type="scientific">Hoeflea prorocentri</name>
    <dbReference type="NCBI Taxonomy" id="1922333"/>
    <lineage>
        <taxon>Bacteria</taxon>
        <taxon>Pseudomonadati</taxon>
        <taxon>Pseudomonadota</taxon>
        <taxon>Alphaproteobacteria</taxon>
        <taxon>Hyphomicrobiales</taxon>
        <taxon>Rhizobiaceae</taxon>
        <taxon>Hoeflea</taxon>
    </lineage>
</organism>
<feature type="binding site" description="axial binding residue" evidence="14">
    <location>
        <position position="50"/>
    </location>
    <ligand>
        <name>heme</name>
        <dbReference type="ChEBI" id="CHEBI:30413"/>
    </ligand>
    <ligandPart>
        <name>Fe</name>
        <dbReference type="ChEBI" id="CHEBI:18248"/>
    </ligandPart>
</feature>
<comment type="catalytic activity">
    <reaction evidence="13 14">
        <text>protoporphyrinogen IX + 3 A = protoporphyrin IX + 3 AH2</text>
        <dbReference type="Rhea" id="RHEA:62000"/>
        <dbReference type="ChEBI" id="CHEBI:13193"/>
        <dbReference type="ChEBI" id="CHEBI:17499"/>
        <dbReference type="ChEBI" id="CHEBI:57306"/>
        <dbReference type="ChEBI" id="CHEBI:57307"/>
    </reaction>
</comment>
<evidence type="ECO:0000256" key="3">
    <source>
        <dbReference type="ARBA" id="ARBA00006501"/>
    </source>
</evidence>
<comment type="pathway">
    <text evidence="2 14">Porphyrin-containing compound metabolism; protoporphyrin-IX biosynthesis; protoporphyrin-IX from protoporphyrinogen-IX: step 1/1.</text>
</comment>
<evidence type="ECO:0000256" key="12">
    <source>
        <dbReference type="ARBA" id="ARBA00023136"/>
    </source>
</evidence>
<proteinExistence type="inferred from homology"/>
<gene>
    <name evidence="15" type="primary">hemJ</name>
    <name evidence="15" type="ORF">OQ273_20525</name>
</gene>
<keyword evidence="12 14" id="KW-0472">Membrane</keyword>
<comment type="caution">
    <text evidence="15">The sequence shown here is derived from an EMBL/GenBank/DDBJ whole genome shotgun (WGS) entry which is preliminary data.</text>
</comment>
<dbReference type="PANTHER" id="PTHR40255">
    <property type="entry name" value="UPF0093 MEMBRANE PROTEIN SLR1790"/>
    <property type="match status" value="1"/>
</dbReference>
<evidence type="ECO:0000256" key="10">
    <source>
        <dbReference type="ARBA" id="ARBA00023002"/>
    </source>
</evidence>
<protein>
    <recommendedName>
        <fullName evidence="4 14">Protoporphyrinogen IX oxidase</fullName>
        <shortName evidence="14">PPO</shortName>
        <ecNumber evidence="14">1.3.99.-</ecNumber>
    </recommendedName>
</protein>
<evidence type="ECO:0000256" key="8">
    <source>
        <dbReference type="ARBA" id="ARBA00022723"/>
    </source>
</evidence>
<dbReference type="GO" id="GO:0005886">
    <property type="term" value="C:plasma membrane"/>
    <property type="evidence" value="ECO:0007669"/>
    <property type="project" value="UniProtKB-SubCell"/>
</dbReference>
<dbReference type="NCBIfam" id="TIGR00701">
    <property type="entry name" value="protoporphyrinogen oxidase HemJ"/>
    <property type="match status" value="1"/>
</dbReference>
<comment type="cofactor">
    <cofactor evidence="14">
        <name>heme b</name>
        <dbReference type="ChEBI" id="CHEBI:60344"/>
    </cofactor>
    <text evidence="14">Binds 1 heme b (iron(II)-protoporphyrin IX) group per subunit.</text>
</comment>
<feature type="transmembrane region" description="Helical" evidence="14">
    <location>
        <begin position="20"/>
        <end position="37"/>
    </location>
</feature>
<comment type="subcellular location">
    <subcellularLocation>
        <location evidence="1 14">Cell membrane</location>
        <topology evidence="1 14">Multi-pass membrane protein</topology>
    </subcellularLocation>
</comment>
<dbReference type="Pfam" id="PF03653">
    <property type="entry name" value="UPF0093"/>
    <property type="match status" value="1"/>
</dbReference>
<feature type="transmembrane region" description="Helical" evidence="14">
    <location>
        <begin position="91"/>
        <end position="112"/>
    </location>
</feature>
<feature type="transmembrane region" description="Helical" evidence="14">
    <location>
        <begin position="49"/>
        <end position="70"/>
    </location>
</feature>
<keyword evidence="11 14" id="KW-0408">Iron</keyword>
<dbReference type="GO" id="GO:0046872">
    <property type="term" value="F:metal ion binding"/>
    <property type="evidence" value="ECO:0007669"/>
    <property type="project" value="UniProtKB-KW"/>
</dbReference>
<evidence type="ECO:0000256" key="7">
    <source>
        <dbReference type="ARBA" id="ARBA00022692"/>
    </source>
</evidence>
<evidence type="ECO:0000256" key="1">
    <source>
        <dbReference type="ARBA" id="ARBA00004651"/>
    </source>
</evidence>
<feature type="transmembrane region" description="Helical" evidence="14">
    <location>
        <begin position="161"/>
        <end position="178"/>
    </location>
</feature>
<comment type="subunit">
    <text evidence="14">Homodimer.</text>
</comment>
<dbReference type="PANTHER" id="PTHR40255:SF1">
    <property type="entry name" value="PROTOPORPHYRINOGEN IX OXIDASE"/>
    <property type="match status" value="1"/>
</dbReference>
<keyword evidence="5 14" id="KW-1003">Cell membrane</keyword>
<keyword evidence="8 14" id="KW-0479">Metal-binding</keyword>
<dbReference type="EMBL" id="JAPJZI010000001">
    <property type="protein sequence ID" value="MDA5400971.1"/>
    <property type="molecule type" value="Genomic_DNA"/>
</dbReference>
<evidence type="ECO:0000313" key="15">
    <source>
        <dbReference type="EMBL" id="MDA5400971.1"/>
    </source>
</evidence>
<keyword evidence="10 14" id="KW-0560">Oxidoreductase</keyword>
<evidence type="ECO:0000256" key="4">
    <source>
        <dbReference type="ARBA" id="ARBA00017504"/>
    </source>
</evidence>
<dbReference type="EC" id="1.3.99.-" evidence="14"/>
<feature type="transmembrane region" description="Helical" evidence="14">
    <location>
        <begin position="118"/>
        <end position="140"/>
    </location>
</feature>
<dbReference type="GO" id="GO:0006782">
    <property type="term" value="P:protoporphyrinogen IX biosynthetic process"/>
    <property type="evidence" value="ECO:0007669"/>
    <property type="project" value="UniProtKB-UniRule"/>
</dbReference>
<keyword evidence="9 14" id="KW-1133">Transmembrane helix</keyword>
<evidence type="ECO:0000256" key="9">
    <source>
        <dbReference type="ARBA" id="ARBA00022989"/>
    </source>
</evidence>
<reference evidence="15" key="1">
    <citation type="submission" date="2022-11" db="EMBL/GenBank/DDBJ databases">
        <title>Draft genome sequence of Hoeflea poritis E7-10 and Hoeflea prorocentri PM5-8, separated from scleractinian coral Porites lutea and marine dinoflagellate.</title>
        <authorList>
            <person name="Zhang G."/>
            <person name="Wei Q."/>
            <person name="Cai L."/>
        </authorList>
    </citation>
    <scope>NUCLEOTIDE SEQUENCE</scope>
    <source>
        <strain evidence="15">PM5-8</strain>
    </source>
</reference>
<accession>A0A9X3UMB1</accession>
<evidence type="ECO:0000313" key="16">
    <source>
        <dbReference type="Proteomes" id="UP001151234"/>
    </source>
</evidence>
<evidence type="ECO:0000256" key="11">
    <source>
        <dbReference type="ARBA" id="ARBA00023004"/>
    </source>
</evidence>
<dbReference type="AlphaFoldDB" id="A0A9X3UMB1"/>
<dbReference type="GO" id="GO:0070818">
    <property type="term" value="F:protoporphyrinogen oxidase activity"/>
    <property type="evidence" value="ECO:0007669"/>
    <property type="project" value="UniProtKB-UniRule"/>
</dbReference>